<reference evidence="1" key="3">
    <citation type="submission" date="2015-03" db="EMBL/GenBank/DDBJ databases">
        <authorList>
            <person name="Murphy D."/>
        </authorList>
    </citation>
    <scope>NUCLEOTIDE SEQUENCE [LARGE SCALE GENOMIC DNA]</scope>
    <source>
        <strain evidence="1">A125KOH2</strain>
    </source>
</reference>
<dbReference type="EMBL" id="CWJL01000005">
    <property type="protein sequence ID" value="CRY65810.1"/>
    <property type="molecule type" value="Genomic_DNA"/>
</dbReference>
<dbReference type="RefSeq" id="WP_072086356.1">
    <property type="nucleotide sequence ID" value="NZ_CAWMMU010000005.1"/>
</dbReference>
<proteinExistence type="predicted"/>
<sequence length="191" mass="22411">MSNVNTNYALNPVLLSHLFSHAEALRGTYSRLLTFRMDFFYLKGTPLFEQRINDWSCRDMYMLAERLIDTSNIVGYSWVMERTAQHGIHFHAMFYLNGHLHQKYYPTAQDALQLWSCLTQGQGYAHICDPGNNNYPVNGQGKFNYHHEQRFNELYYTLSYLAKEEQKEGLYCYGLSDVPEPDGRGRPRKEM</sequence>
<reference evidence="2 3" key="1">
    <citation type="submission" date="2015-03" db="EMBL/GenBank/DDBJ databases">
        <authorList>
            <consortium name="Pathogen Informatics"/>
            <person name="Murphy D."/>
        </authorList>
    </citation>
    <scope>NUCLEOTIDE SEQUENCE [LARGE SCALE GENOMIC DNA]</scope>
    <source>
        <strain evidence="3">type strain: CIP110230</strain>
        <strain evidence="2">Type strain: CIP110230</strain>
    </source>
</reference>
<protein>
    <submittedName>
        <fullName evidence="1">Protein of uncharacterized function (DUF3296)</fullName>
    </submittedName>
</protein>
<dbReference type="EMBL" id="CQAZ01000048">
    <property type="protein sequence ID" value="CNI42108.1"/>
    <property type="molecule type" value="Genomic_DNA"/>
</dbReference>
<name>A0A0T9R409_9GAMM</name>
<accession>A0A0T9R409</accession>
<dbReference type="Proteomes" id="UP000045840">
    <property type="component" value="Unassembled WGS sequence"/>
</dbReference>
<evidence type="ECO:0000313" key="3">
    <source>
        <dbReference type="Proteomes" id="UP000044625"/>
    </source>
</evidence>
<dbReference type="Proteomes" id="UP000044625">
    <property type="component" value="Unassembled WGS sequence"/>
</dbReference>
<dbReference type="AlphaFoldDB" id="A0A0T9R409"/>
<evidence type="ECO:0000313" key="4">
    <source>
        <dbReference type="Proteomes" id="UP000045840"/>
    </source>
</evidence>
<evidence type="ECO:0000313" key="2">
    <source>
        <dbReference type="EMBL" id="CRY65810.1"/>
    </source>
</evidence>
<gene>
    <name evidence="1" type="ORF">ERS008529_03975</name>
    <name evidence="2" type="ORF">ERS137968_01519</name>
</gene>
<dbReference type="OrthoDB" id="8592743at2"/>
<organism evidence="1 4">
    <name type="scientific">Yersinia pekkanenii</name>
    <dbReference type="NCBI Taxonomy" id="1288385"/>
    <lineage>
        <taxon>Bacteria</taxon>
        <taxon>Pseudomonadati</taxon>
        <taxon>Pseudomonadota</taxon>
        <taxon>Gammaproteobacteria</taxon>
        <taxon>Enterobacterales</taxon>
        <taxon>Yersiniaceae</taxon>
        <taxon>Yersinia</taxon>
    </lineage>
</organism>
<reference evidence="4" key="2">
    <citation type="submission" date="2015-03" db="EMBL/GenBank/DDBJ databases">
        <authorList>
            <consortium name="Pathogen Informatics"/>
        </authorList>
    </citation>
    <scope>NUCLEOTIDE SEQUENCE [LARGE SCALE GENOMIC DNA]</scope>
    <source>
        <strain evidence="4">A125KOH2</strain>
    </source>
</reference>
<keyword evidence="3" id="KW-1185">Reference proteome</keyword>
<evidence type="ECO:0000313" key="1">
    <source>
        <dbReference type="EMBL" id="CNI42108.1"/>
    </source>
</evidence>